<dbReference type="PROSITE" id="PS51021">
    <property type="entry name" value="BAR"/>
    <property type="match status" value="1"/>
</dbReference>
<dbReference type="InterPro" id="IPR004148">
    <property type="entry name" value="BAR_dom"/>
</dbReference>
<dbReference type="InterPro" id="IPR027267">
    <property type="entry name" value="AH/BAR_dom_sf"/>
</dbReference>
<reference evidence="4" key="1">
    <citation type="journal article" date="2023" name="Mol. Phylogenet. Evol.">
        <title>Genome-scale phylogeny and comparative genomics of the fungal order Sordariales.</title>
        <authorList>
            <person name="Hensen N."/>
            <person name="Bonometti L."/>
            <person name="Westerberg I."/>
            <person name="Brannstrom I.O."/>
            <person name="Guillou S."/>
            <person name="Cros-Aarteil S."/>
            <person name="Calhoun S."/>
            <person name="Haridas S."/>
            <person name="Kuo A."/>
            <person name="Mondo S."/>
            <person name="Pangilinan J."/>
            <person name="Riley R."/>
            <person name="LaButti K."/>
            <person name="Andreopoulos B."/>
            <person name="Lipzen A."/>
            <person name="Chen C."/>
            <person name="Yan M."/>
            <person name="Daum C."/>
            <person name="Ng V."/>
            <person name="Clum A."/>
            <person name="Steindorff A."/>
            <person name="Ohm R.A."/>
            <person name="Martin F."/>
            <person name="Silar P."/>
            <person name="Natvig D.O."/>
            <person name="Lalanne C."/>
            <person name="Gautier V."/>
            <person name="Ament-Velasquez S.L."/>
            <person name="Kruys A."/>
            <person name="Hutchinson M.I."/>
            <person name="Powell A.J."/>
            <person name="Barry K."/>
            <person name="Miller A.N."/>
            <person name="Grigoriev I.V."/>
            <person name="Debuchy R."/>
            <person name="Gladieux P."/>
            <person name="Hiltunen Thoren M."/>
            <person name="Johannesson H."/>
        </authorList>
    </citation>
    <scope>NUCLEOTIDE SEQUENCE [LARGE SCALE GENOMIC DNA]</scope>
    <source>
        <strain evidence="4">CBS 340.73</strain>
    </source>
</reference>
<gene>
    <name evidence="3" type="ORF">QBC46DRAFT_383840</name>
</gene>
<dbReference type="Pfam" id="PF03114">
    <property type="entry name" value="BAR"/>
    <property type="match status" value="1"/>
</dbReference>
<dbReference type="SUPFAM" id="SSF103657">
    <property type="entry name" value="BAR/IMD domain-like"/>
    <property type="match status" value="1"/>
</dbReference>
<dbReference type="CDD" id="cd07593">
    <property type="entry name" value="BAR_MUG137_fungi"/>
    <property type="match status" value="1"/>
</dbReference>
<organism evidence="3 4">
    <name type="scientific">Diplogelasinospora grovesii</name>
    <dbReference type="NCBI Taxonomy" id="303347"/>
    <lineage>
        <taxon>Eukaryota</taxon>
        <taxon>Fungi</taxon>
        <taxon>Dikarya</taxon>
        <taxon>Ascomycota</taxon>
        <taxon>Pezizomycotina</taxon>
        <taxon>Sordariomycetes</taxon>
        <taxon>Sordariomycetidae</taxon>
        <taxon>Sordariales</taxon>
        <taxon>Diplogelasinosporaceae</taxon>
        <taxon>Diplogelasinospora</taxon>
    </lineage>
</organism>
<evidence type="ECO:0000313" key="4">
    <source>
        <dbReference type="Proteomes" id="UP001303473"/>
    </source>
</evidence>
<dbReference type="AlphaFoldDB" id="A0AAN6NC19"/>
<comment type="caution">
    <text evidence="3">The sequence shown here is derived from an EMBL/GenBank/DDBJ whole genome shotgun (WGS) entry which is preliminary data.</text>
</comment>
<evidence type="ECO:0000259" key="2">
    <source>
        <dbReference type="PROSITE" id="PS51021"/>
    </source>
</evidence>
<feature type="compositionally biased region" description="Polar residues" evidence="1">
    <location>
        <begin position="396"/>
        <end position="408"/>
    </location>
</feature>
<dbReference type="GO" id="GO:0005737">
    <property type="term" value="C:cytoplasm"/>
    <property type="evidence" value="ECO:0007669"/>
    <property type="project" value="InterPro"/>
</dbReference>
<keyword evidence="4" id="KW-1185">Reference proteome</keyword>
<feature type="region of interest" description="Disordered" evidence="1">
    <location>
        <begin position="233"/>
        <end position="455"/>
    </location>
</feature>
<feature type="compositionally biased region" description="Polar residues" evidence="1">
    <location>
        <begin position="337"/>
        <end position="354"/>
    </location>
</feature>
<accession>A0AAN6NC19</accession>
<sequence>MNFTKKFDRAFQWTAEKMGAEAKTTTSDDFKQLELEMKMRFEGMDRLQKSMNAYVKWLGRRGETFEDKEKGLPVNYLGRTMVAHGEEFEPDSDFGNCLISLGRANERVSAIQEAFVADATTTWLESLERSLAMMKEYQAARKKLESRRISYDASMAKVSKAKRDDFRLEEELRTAKAKYEESSEDVVRRMQDIRDAEADSVRDITSFLDAELDYHERCAEELRRVRQNWAGASTVSNGYGSGVERRPTGRSRSNTAHSYTERLSRRTSHNHIYEDENEPEPEAQPVRMPIRSNASSRTGLSVSSEQPDVPRRPSVNRASTFQGGASMDRERVGGRISGTSTPKSTYAVDQNIPNVGSLRGQLRPVSRINTNDIFADRDDDTASGSGSPDWADRSATPASSVGSLSRTTSNSAVNGNGSGSGNCLGMGTRKAPPPPPPSRSKKPPPPVPARRDVGY</sequence>
<dbReference type="Gene3D" id="1.20.1270.60">
    <property type="entry name" value="Arfaptin homology (AH) domain/BAR domain"/>
    <property type="match status" value="1"/>
</dbReference>
<feature type="compositionally biased region" description="Pro residues" evidence="1">
    <location>
        <begin position="431"/>
        <end position="448"/>
    </location>
</feature>
<evidence type="ECO:0000256" key="1">
    <source>
        <dbReference type="SAM" id="MobiDB-lite"/>
    </source>
</evidence>
<protein>
    <submittedName>
        <fullName evidence="3">Endophilin-A2</fullName>
    </submittedName>
</protein>
<evidence type="ECO:0000313" key="3">
    <source>
        <dbReference type="EMBL" id="KAK3941007.1"/>
    </source>
</evidence>
<name>A0AAN6NC19_9PEZI</name>
<feature type="domain" description="BAR" evidence="2">
    <location>
        <begin position="15"/>
        <end position="238"/>
    </location>
</feature>
<feature type="compositionally biased region" description="Polar residues" evidence="1">
    <location>
        <begin position="292"/>
        <end position="306"/>
    </location>
</feature>
<dbReference type="EMBL" id="MU853788">
    <property type="protein sequence ID" value="KAK3941007.1"/>
    <property type="molecule type" value="Genomic_DNA"/>
</dbReference>
<dbReference type="Proteomes" id="UP001303473">
    <property type="component" value="Unassembled WGS sequence"/>
</dbReference>
<dbReference type="SMART" id="SM00721">
    <property type="entry name" value="BAR"/>
    <property type="match status" value="1"/>
</dbReference>
<proteinExistence type="predicted"/>